<dbReference type="RefSeq" id="WP_108975211.1">
    <property type="nucleotide sequence ID" value="NZ_BFBB01000003.1"/>
</dbReference>
<evidence type="ECO:0000256" key="1">
    <source>
        <dbReference type="SAM" id="MobiDB-lite"/>
    </source>
</evidence>
<dbReference type="Proteomes" id="UP000245133">
    <property type="component" value="Unassembled WGS sequence"/>
</dbReference>
<keyword evidence="2" id="KW-1133">Transmembrane helix</keyword>
<name>A0A2P2DZ62_9LEPT</name>
<proteinExistence type="predicted"/>
<feature type="region of interest" description="Disordered" evidence="1">
    <location>
        <begin position="1"/>
        <end position="26"/>
    </location>
</feature>
<feature type="compositionally biased region" description="Polar residues" evidence="1">
    <location>
        <begin position="1"/>
        <end position="10"/>
    </location>
</feature>
<dbReference type="EMBL" id="BFBB01000003">
    <property type="protein sequence ID" value="GBF49917.1"/>
    <property type="molecule type" value="Genomic_DNA"/>
</dbReference>
<accession>A0A2P2DZ62</accession>
<evidence type="ECO:0000313" key="3">
    <source>
        <dbReference type="EMBL" id="GBF49917.1"/>
    </source>
</evidence>
<comment type="caution">
    <text evidence="3">The sequence shown here is derived from an EMBL/GenBank/DDBJ whole genome shotgun (WGS) entry which is preliminary data.</text>
</comment>
<dbReference type="AlphaFoldDB" id="A0A2P2DZ62"/>
<dbReference type="OrthoDB" id="311354at2"/>
<gene>
    <name evidence="3" type="ORF">LPTSP4_14370</name>
</gene>
<organism evidence="3 4">
    <name type="scientific">Leptospira ryugenii</name>
    <dbReference type="NCBI Taxonomy" id="1917863"/>
    <lineage>
        <taxon>Bacteria</taxon>
        <taxon>Pseudomonadati</taxon>
        <taxon>Spirochaetota</taxon>
        <taxon>Spirochaetia</taxon>
        <taxon>Leptospirales</taxon>
        <taxon>Leptospiraceae</taxon>
        <taxon>Leptospira</taxon>
    </lineage>
</organism>
<sequence>MSEAPDSQNEPFAWSREASASDPEPKHEAKVLVPILELPKNRARFSPSSLAILEELRVRHRRMEMHGSAEISPSTLLTVDQIPEVLHKEVQLPETHKTQMAISEALIELSDSRNHFQERAVYFYPFFLRTETGISIRIAMMAPQNKDKMDMTPYRRACFKYSLDLFGIVYKNLSNQEPFLDDKNPGKSLLSRDANGNLFLDSFFYSLERDIKHITERGFSPYFSFEIPDFTQDFIQFGKENKLILEIDESYHIVVPANNPVEILKKHLVAQLDGLMSFSAHYLVKFIKEHSLLRFLDIWEDLEKKIGNQKESLLSQTWVLADDLVRFIKEFPFPEDPTVDWSRVQETAERSASVLERLLAEIQKKGKDIAEEKYREFFFRMKTKILDHTSKQLRLLKINLLDEISEIHFANPEEKESFSVRLMNDIKSMFGAVLEKNEFDQWLVYAIDQRYLRDVEANVQTNLSKDPDAFLDQKRLTQIREELTKRKDSQLDVLSETIPQASSEAEETQAEDKSNNLQTKGGLLNQMHLPSGLIVAMAGSFGSTLTSLFTNQMEILFQGVLLSLVSGFTVSYLYPYFLPKKEALTKSSASHLQSIERNMGLHKAIESVLFPKKYSQIFERVFDTKKLRFQLEEKMDEILSLLPNQEKQKDRRRLLNDIESAAAQITIMIRIPETLLVRGRSREFIVSKNDMKTVVFRDKLSEHFRKEASVYKSDPDMMAYLNFIIKEIDFGYTKYLK</sequence>
<reference evidence="3 4" key="1">
    <citation type="submission" date="2018-02" db="EMBL/GenBank/DDBJ databases">
        <title>Novel Leptospira species isolated from soil and water in Japan.</title>
        <authorList>
            <person name="Nakao R."/>
            <person name="Masuzawa T."/>
        </authorList>
    </citation>
    <scope>NUCLEOTIDE SEQUENCE [LARGE SCALE GENOMIC DNA]</scope>
    <source>
        <strain evidence="3 4">YH101</strain>
    </source>
</reference>
<feature type="transmembrane region" description="Helical" evidence="2">
    <location>
        <begin position="555"/>
        <end position="577"/>
    </location>
</feature>
<feature type="transmembrane region" description="Helical" evidence="2">
    <location>
        <begin position="529"/>
        <end position="549"/>
    </location>
</feature>
<keyword evidence="2" id="KW-0472">Membrane</keyword>
<keyword evidence="2" id="KW-0812">Transmembrane</keyword>
<keyword evidence="4" id="KW-1185">Reference proteome</keyword>
<evidence type="ECO:0000256" key="2">
    <source>
        <dbReference type="SAM" id="Phobius"/>
    </source>
</evidence>
<evidence type="ECO:0000313" key="4">
    <source>
        <dbReference type="Proteomes" id="UP000245133"/>
    </source>
</evidence>
<protein>
    <submittedName>
        <fullName evidence="3">Uncharacterized protein</fullName>
    </submittedName>
</protein>